<proteinExistence type="predicted"/>
<feature type="transmembrane region" description="Helical" evidence="1">
    <location>
        <begin position="6"/>
        <end position="26"/>
    </location>
</feature>
<gene>
    <name evidence="2" type="ORF">F8O05_13935</name>
</gene>
<dbReference type="Proteomes" id="UP000433493">
    <property type="component" value="Unassembled WGS sequence"/>
</dbReference>
<feature type="transmembrane region" description="Helical" evidence="1">
    <location>
        <begin position="80"/>
        <end position="111"/>
    </location>
</feature>
<sequence>MTDYIFLIFGKASSAAAQMVMLLFLASDLSAQQLSLVLAIYSLASIVASIGDLGLGTFVMRESSYGDIGRANQAIYTANGLAVVMGILGTSFLVIASAWLPALLPTSPLLLWAATERATETRCLRLIAETKILRVSLITAGRRLGALLIFFGCLFFLDTAWSFSVALLTASAAAFVIVAYFTPIPSTTRRNYGLIGESIPYMLSGVSGQLRNLDVPVITMFLSAPIAAAYGLGSRLSSPFMLVFSSMSNIILTRARDMPRHKLMLYLTSLVAGAVVMSVCGLFLLPVITSVLSTFVEWITPQYSLVIVLVACSYLFAGTGIIFGSVCVAHGLQRELSRVNLITVVVSLGLIATVSLIFGFGWLAACASLTCYATQLVTLGSLIWKRTQGR</sequence>
<feature type="transmembrane region" description="Helical" evidence="1">
    <location>
        <begin position="305"/>
        <end position="329"/>
    </location>
</feature>
<evidence type="ECO:0000313" key="2">
    <source>
        <dbReference type="EMBL" id="KAB1641004.1"/>
    </source>
</evidence>
<keyword evidence="1" id="KW-0472">Membrane</keyword>
<keyword evidence="1" id="KW-1133">Transmembrane helix</keyword>
<comment type="caution">
    <text evidence="2">The sequence shown here is derived from an EMBL/GenBank/DDBJ whole genome shotgun (WGS) entry which is preliminary data.</text>
</comment>
<feature type="transmembrane region" description="Helical" evidence="1">
    <location>
        <begin position="264"/>
        <end position="285"/>
    </location>
</feature>
<evidence type="ECO:0000313" key="3">
    <source>
        <dbReference type="Proteomes" id="UP000433493"/>
    </source>
</evidence>
<evidence type="ECO:0008006" key="4">
    <source>
        <dbReference type="Google" id="ProtNLM"/>
    </source>
</evidence>
<organism evidence="2 3">
    <name type="scientific">Gulosibacter chungangensis</name>
    <dbReference type="NCBI Taxonomy" id="979746"/>
    <lineage>
        <taxon>Bacteria</taxon>
        <taxon>Bacillati</taxon>
        <taxon>Actinomycetota</taxon>
        <taxon>Actinomycetes</taxon>
        <taxon>Micrococcales</taxon>
        <taxon>Microbacteriaceae</taxon>
        <taxon>Gulosibacter</taxon>
    </lineage>
</organism>
<reference evidence="2 3" key="1">
    <citation type="submission" date="2019-09" db="EMBL/GenBank/DDBJ databases">
        <title>Phylogeny of genus Pseudoclavibacter and closely related genus.</title>
        <authorList>
            <person name="Li Y."/>
        </authorList>
    </citation>
    <scope>NUCLEOTIDE SEQUENCE [LARGE SCALE GENOMIC DNA]</scope>
    <source>
        <strain evidence="2 3">KCTC 13959</strain>
    </source>
</reference>
<name>A0A7J5B7S1_9MICO</name>
<feature type="transmembrane region" description="Helical" evidence="1">
    <location>
        <begin position="341"/>
        <end position="361"/>
    </location>
</feature>
<protein>
    <recommendedName>
        <fullName evidence="4">Oligosaccharide flippase family protein</fullName>
    </recommendedName>
</protein>
<accession>A0A7J5B7S1</accession>
<keyword evidence="3" id="KW-1185">Reference proteome</keyword>
<feature type="transmembrane region" description="Helical" evidence="1">
    <location>
        <begin position="163"/>
        <end position="182"/>
    </location>
</feature>
<dbReference type="AlphaFoldDB" id="A0A7J5B7S1"/>
<keyword evidence="1" id="KW-0812">Transmembrane</keyword>
<feature type="transmembrane region" description="Helical" evidence="1">
    <location>
        <begin position="367"/>
        <end position="384"/>
    </location>
</feature>
<feature type="transmembrane region" description="Helical" evidence="1">
    <location>
        <begin position="38"/>
        <end position="60"/>
    </location>
</feature>
<dbReference type="EMBL" id="WBKB01000011">
    <property type="protein sequence ID" value="KAB1641004.1"/>
    <property type="molecule type" value="Genomic_DNA"/>
</dbReference>
<dbReference type="RefSeq" id="WP_158053349.1">
    <property type="nucleotide sequence ID" value="NZ_WBKB01000011.1"/>
</dbReference>
<evidence type="ECO:0000256" key="1">
    <source>
        <dbReference type="SAM" id="Phobius"/>
    </source>
</evidence>